<dbReference type="OMA" id="GNWRYED"/>
<feature type="compositionally biased region" description="Basic and acidic residues" evidence="7">
    <location>
        <begin position="241"/>
        <end position="251"/>
    </location>
</feature>
<dbReference type="FunFam" id="3.30.70.330:FF:000105">
    <property type="entry name" value="HIV Tat-specific factor 1 homolog"/>
    <property type="match status" value="1"/>
</dbReference>
<feature type="domain" description="RRM" evidence="8">
    <location>
        <begin position="139"/>
        <end position="227"/>
    </location>
</feature>
<reference evidence="9 10" key="1">
    <citation type="journal article" date="2011" name="J. Gen. Appl. Microbiol.">
        <title>Draft genome sequencing of the enigmatic basidiomycete Mixia osmundae.</title>
        <authorList>
            <person name="Nishida H."/>
            <person name="Nagatsuka Y."/>
            <person name="Sugiyama J."/>
        </authorList>
    </citation>
    <scope>NUCLEOTIDE SEQUENCE [LARGE SCALE GENOMIC DNA]</scope>
    <source>
        <strain evidence="10">CBS 9802 / IAM 14324 / JCM 22182 / KY 12970</strain>
    </source>
</reference>
<evidence type="ECO:0000256" key="7">
    <source>
        <dbReference type="SAM" id="MobiDB-lite"/>
    </source>
</evidence>
<dbReference type="InterPro" id="IPR000504">
    <property type="entry name" value="RRM_dom"/>
</dbReference>
<evidence type="ECO:0000259" key="8">
    <source>
        <dbReference type="PROSITE" id="PS50102"/>
    </source>
</evidence>
<dbReference type="GO" id="GO:0000398">
    <property type="term" value="P:mRNA splicing, via spliceosome"/>
    <property type="evidence" value="ECO:0007669"/>
    <property type="project" value="InterPro"/>
</dbReference>
<evidence type="ECO:0000256" key="3">
    <source>
        <dbReference type="ARBA" id="ARBA00022737"/>
    </source>
</evidence>
<dbReference type="RefSeq" id="XP_014566505.1">
    <property type="nucleotide sequence ID" value="XM_014711019.1"/>
</dbReference>
<dbReference type="InterPro" id="IPR034393">
    <property type="entry name" value="TatSF1-like"/>
</dbReference>
<evidence type="ECO:0000256" key="2">
    <source>
        <dbReference type="ARBA" id="ARBA00022664"/>
    </source>
</evidence>
<dbReference type="EMBL" id="BABT02000007">
    <property type="protein sequence ID" value="GAA93593.1"/>
    <property type="molecule type" value="Genomic_DNA"/>
</dbReference>
<dbReference type="GO" id="GO:0005686">
    <property type="term" value="C:U2 snRNP"/>
    <property type="evidence" value="ECO:0007669"/>
    <property type="project" value="TreeGrafter"/>
</dbReference>
<dbReference type="GO" id="GO:0003723">
    <property type="term" value="F:RNA binding"/>
    <property type="evidence" value="ECO:0007669"/>
    <property type="project" value="UniProtKB-UniRule"/>
</dbReference>
<dbReference type="Proteomes" id="UP000009131">
    <property type="component" value="Unassembled WGS sequence"/>
</dbReference>
<feature type="compositionally biased region" description="Basic and acidic residues" evidence="7">
    <location>
        <begin position="19"/>
        <end position="29"/>
    </location>
</feature>
<comment type="caution">
    <text evidence="9">The sequence shown here is derived from an EMBL/GenBank/DDBJ whole genome shotgun (WGS) entry which is preliminary data.</text>
</comment>
<dbReference type="InParanoid" id="G7DSN3"/>
<evidence type="ECO:0000313" key="10">
    <source>
        <dbReference type="Proteomes" id="UP000009131"/>
    </source>
</evidence>
<dbReference type="OrthoDB" id="10258585at2759"/>
<dbReference type="InterPro" id="IPR012677">
    <property type="entry name" value="Nucleotide-bd_a/b_plait_sf"/>
</dbReference>
<keyword evidence="4 6" id="KW-0694">RNA-binding</keyword>
<keyword evidence="2" id="KW-0507">mRNA processing</keyword>
<dbReference type="Gene3D" id="3.30.70.330">
    <property type="match status" value="2"/>
</dbReference>
<proteinExistence type="inferred from homology"/>
<dbReference type="AlphaFoldDB" id="G7DSN3"/>
<dbReference type="HOGENOM" id="CLU_026945_0_2_1"/>
<feature type="compositionally biased region" description="Basic and acidic residues" evidence="7">
    <location>
        <begin position="123"/>
        <end position="134"/>
    </location>
</feature>
<feature type="compositionally biased region" description="Polar residues" evidence="7">
    <location>
        <begin position="229"/>
        <end position="240"/>
    </location>
</feature>
<dbReference type="eggNOG" id="KOG1548">
    <property type="taxonomic scope" value="Eukaryota"/>
</dbReference>
<feature type="region of interest" description="Disordered" evidence="7">
    <location>
        <begin position="88"/>
        <end position="143"/>
    </location>
</feature>
<keyword evidence="5" id="KW-0508">mRNA splicing</keyword>
<evidence type="ECO:0000256" key="6">
    <source>
        <dbReference type="PROSITE-ProRule" id="PRU00176"/>
    </source>
</evidence>
<name>G7DSN3_MIXOS</name>
<evidence type="ECO:0000256" key="5">
    <source>
        <dbReference type="ARBA" id="ARBA00023187"/>
    </source>
</evidence>
<dbReference type="InterPro" id="IPR034392">
    <property type="entry name" value="TatSF1-like_RRM1"/>
</dbReference>
<dbReference type="SUPFAM" id="SSF54928">
    <property type="entry name" value="RNA-binding domain, RBD"/>
    <property type="match status" value="1"/>
</dbReference>
<evidence type="ECO:0000256" key="1">
    <source>
        <dbReference type="ARBA" id="ARBA00007747"/>
    </source>
</evidence>
<dbReference type="PROSITE" id="PS50102">
    <property type="entry name" value="RRM"/>
    <property type="match status" value="1"/>
</dbReference>
<dbReference type="STRING" id="764103.G7DSN3"/>
<dbReference type="InterPro" id="IPR035979">
    <property type="entry name" value="RBD_domain_sf"/>
</dbReference>
<organism evidence="9 10">
    <name type="scientific">Mixia osmundae (strain CBS 9802 / IAM 14324 / JCM 22182 / KY 12970)</name>
    <dbReference type="NCBI Taxonomy" id="764103"/>
    <lineage>
        <taxon>Eukaryota</taxon>
        <taxon>Fungi</taxon>
        <taxon>Dikarya</taxon>
        <taxon>Basidiomycota</taxon>
        <taxon>Pucciniomycotina</taxon>
        <taxon>Mixiomycetes</taxon>
        <taxon>Mixiales</taxon>
        <taxon>Mixiaceae</taxon>
        <taxon>Mixia</taxon>
    </lineage>
</organism>
<dbReference type="CDD" id="cd12281">
    <property type="entry name" value="RRM1_TatSF1_like"/>
    <property type="match status" value="1"/>
</dbReference>
<feature type="region of interest" description="Disordered" evidence="7">
    <location>
        <begin position="225"/>
        <end position="262"/>
    </location>
</feature>
<dbReference type="PANTHER" id="PTHR15608:SF0">
    <property type="entry name" value="HIV TAT-SPECIFIC FACTOR 1"/>
    <property type="match status" value="1"/>
</dbReference>
<feature type="region of interest" description="Disordered" evidence="7">
    <location>
        <begin position="1"/>
        <end position="29"/>
    </location>
</feature>
<dbReference type="FunCoup" id="G7DSN3">
    <property type="interactions" value="87"/>
</dbReference>
<evidence type="ECO:0000256" key="4">
    <source>
        <dbReference type="ARBA" id="ARBA00022884"/>
    </source>
</evidence>
<dbReference type="GO" id="GO:0005684">
    <property type="term" value="C:U2-type spliceosomal complex"/>
    <property type="evidence" value="ECO:0007669"/>
    <property type="project" value="TreeGrafter"/>
</dbReference>
<gene>
    <name evidence="9" type="primary">Mo00237</name>
    <name evidence="9" type="ORF">E5Q_00237</name>
</gene>
<comment type="similarity">
    <text evidence="1">Belongs to the HTATSF1 family.</text>
</comment>
<sequence length="422" mass="46857">MAASSTQAAASTSSTAAGTDEKAFAADPRIHWDTQTNKWIFETEDQELEWDATRQAWQPVVTVDAVAEQTWQSAYSVEGVDESVPAGPVLEREAKKNKKKRKKHKKASAYHSESSGSDGDEETNGKRRKDDKPRASRNTAVYVTHLPPDATVEEMKGVFSKAGLILEDQDGEPKIRIYKNEDGTPKGEALVVYLNEASVMLAETLLDDTELRLGSNEGRMRVAKADFSKSANSNNANDQSEGSKKSEQDKAKQKKRAERLRSKLTDWSSDDDTLTAQTKAPTAKATRFARIVVLYHMFTLTELEEDPTLLLELKEEVLEECEETIGKVNAITLYDKEADGVITIKFADAIAAQACVLKMNGRFFAGRQIEASIFDGKKRFRKTGDRATDSDLAKEATAVAGTEEEERERLDKFAEWLEQEGS</sequence>
<evidence type="ECO:0000313" key="9">
    <source>
        <dbReference type="EMBL" id="GAA93593.1"/>
    </source>
</evidence>
<accession>G7DSN3</accession>
<protein>
    <recommendedName>
        <fullName evidence="8">RRM domain-containing protein</fullName>
    </recommendedName>
</protein>
<keyword evidence="3" id="KW-0677">Repeat</keyword>
<dbReference type="Pfam" id="PF00076">
    <property type="entry name" value="RRM_1"/>
    <property type="match status" value="2"/>
</dbReference>
<feature type="compositionally biased region" description="Basic residues" evidence="7">
    <location>
        <begin position="95"/>
        <end position="108"/>
    </location>
</feature>
<reference evidence="9 10" key="2">
    <citation type="journal article" date="2012" name="Open Biol.">
        <title>Characteristics of nucleosomes and linker DNA regions on the genome of the basidiomycete Mixia osmundae revealed by mono- and dinucleosome mapping.</title>
        <authorList>
            <person name="Nishida H."/>
            <person name="Kondo S."/>
            <person name="Matsumoto T."/>
            <person name="Suzuki Y."/>
            <person name="Yoshikawa H."/>
            <person name="Taylor T.D."/>
            <person name="Sugiyama J."/>
        </authorList>
    </citation>
    <scope>NUCLEOTIDE SEQUENCE [LARGE SCALE GENOMIC DNA]</scope>
    <source>
        <strain evidence="10">CBS 9802 / IAM 14324 / JCM 22182 / KY 12970</strain>
    </source>
</reference>
<keyword evidence="10" id="KW-1185">Reference proteome</keyword>
<dbReference type="SMART" id="SM00360">
    <property type="entry name" value="RRM"/>
    <property type="match status" value="2"/>
</dbReference>
<feature type="compositionally biased region" description="Low complexity" evidence="7">
    <location>
        <begin position="1"/>
        <end position="17"/>
    </location>
</feature>
<dbReference type="PANTHER" id="PTHR15608">
    <property type="entry name" value="SPLICING FACTOR U2AF-ASSOCIATED PROTEIN 2"/>
    <property type="match status" value="1"/>
</dbReference>